<evidence type="ECO:0000256" key="2">
    <source>
        <dbReference type="ARBA" id="ARBA00022670"/>
    </source>
</evidence>
<evidence type="ECO:0000256" key="4">
    <source>
        <dbReference type="ARBA" id="ARBA00022825"/>
    </source>
</evidence>
<dbReference type="CDD" id="cd07560">
    <property type="entry name" value="Peptidase_S41_CPP"/>
    <property type="match status" value="1"/>
</dbReference>
<keyword evidence="9" id="KW-1185">Reference proteome</keyword>
<dbReference type="PROSITE" id="PS50106">
    <property type="entry name" value="PDZ"/>
    <property type="match status" value="1"/>
</dbReference>
<reference evidence="9" key="1">
    <citation type="journal article" date="2019" name="Int. J. Syst. Evol. Microbiol.">
        <title>The Global Catalogue of Microorganisms (GCM) 10K type strain sequencing project: providing services to taxonomists for standard genome sequencing and annotation.</title>
        <authorList>
            <consortium name="The Broad Institute Genomics Platform"/>
            <consortium name="The Broad Institute Genome Sequencing Center for Infectious Disease"/>
            <person name="Wu L."/>
            <person name="Ma J."/>
        </authorList>
    </citation>
    <scope>NUCLEOTIDE SEQUENCE [LARGE SCALE GENOMIC DNA]</scope>
    <source>
        <strain evidence="9">CGMCC 1.10992</strain>
    </source>
</reference>
<comment type="similarity">
    <text evidence="1 5">Belongs to the peptidase S41A family.</text>
</comment>
<dbReference type="EC" id="3.4.21.102" evidence="8"/>
<evidence type="ECO:0000256" key="1">
    <source>
        <dbReference type="ARBA" id="ARBA00009179"/>
    </source>
</evidence>
<dbReference type="GO" id="GO:0004252">
    <property type="term" value="F:serine-type endopeptidase activity"/>
    <property type="evidence" value="ECO:0007669"/>
    <property type="project" value="UniProtKB-EC"/>
</dbReference>
<keyword evidence="4 5" id="KW-0720">Serine protease</keyword>
<dbReference type="PANTHER" id="PTHR32060:SF22">
    <property type="entry name" value="CARBOXYL-TERMINAL-PROCESSING PEPTIDASE 3, CHLOROPLASTIC"/>
    <property type="match status" value="1"/>
</dbReference>
<dbReference type="CDD" id="cd06782">
    <property type="entry name" value="cpPDZ_CPP-like"/>
    <property type="match status" value="1"/>
</dbReference>
<dbReference type="PANTHER" id="PTHR32060">
    <property type="entry name" value="TAIL-SPECIFIC PROTEASE"/>
    <property type="match status" value="1"/>
</dbReference>
<dbReference type="Pfam" id="PF03572">
    <property type="entry name" value="Peptidase_S41"/>
    <property type="match status" value="1"/>
</dbReference>
<dbReference type="Pfam" id="PF00595">
    <property type="entry name" value="PDZ"/>
    <property type="match status" value="1"/>
</dbReference>
<protein>
    <submittedName>
        <fullName evidence="8">Carboxy terminal-processing peptidase</fullName>
        <ecNumber evidence="8">3.4.21.102</ecNumber>
    </submittedName>
</protein>
<dbReference type="NCBIfam" id="TIGR00225">
    <property type="entry name" value="prc"/>
    <property type="match status" value="1"/>
</dbReference>
<dbReference type="InterPro" id="IPR001478">
    <property type="entry name" value="PDZ"/>
</dbReference>
<dbReference type="InterPro" id="IPR004447">
    <property type="entry name" value="Peptidase_S41A"/>
</dbReference>
<dbReference type="Pfam" id="PF17804">
    <property type="entry name" value="TSP_NTD"/>
    <property type="match status" value="1"/>
</dbReference>
<evidence type="ECO:0000256" key="6">
    <source>
        <dbReference type="SAM" id="SignalP"/>
    </source>
</evidence>
<sequence>MKILISKRIGAFLIGGLLSAAAFAIPPKYDVESLPQLVQQEQHKDAAVRITNTFQRQHYRKVALDDELSSQILDRYLKQLDFRRNIFLESDIQSFEKYRYKLDSALKKGQLAPAYEIYDVYQKRRYERYEYALALLETPFDFTKDDEYVYERESAPWAKTTDELNELWRQWVKYEALNLKLAGKKPDEIKDLLGKRYNNAIKRLTQAQSEDVFQTFINAFARTIEPHTSYLSPRNADRFKMEMNLQLEGIGAVLQSIDDYTVIRSLVKGGPAEKSKQLSPKDKIVGVAQEGETMVDIIGWRLDDVVDLIKGPKGTEVRLEVLTEKAGGDSKTRVITIVRDKIRLEDRAAKLTFEKIEEGSHKGKKVGVIEIPGFYVNLSQDVRKLLDQIAKEPNVDGLIIDLRNNGGGSLEEATLLTGLFIEKGPVVQVRSQNGRVNEKADTDGELLYGGPLTVLVNRYSASASEIFAAALQDYGRALIVGEQTFGKGTVQQHKGLGRIYDLYDSPMGDIQYTIAKFYRISGGSTQHKGVVPDIKLPTEVDPGDYGESTEENALPYDQITRARYKSSGDATTALANLKLKHEQRIGKDPEFGYVFADIEEYRAKSDRTSISLNEKARIAQREEEEAKRLARLNERRARLGFKALESVDQIDDIPEKEELPETDLYLTETVNITLDFVEADRLAKAN</sequence>
<organism evidence="8 9">
    <name type="scientific">Corallincola platygyrae</name>
    <dbReference type="NCBI Taxonomy" id="1193278"/>
    <lineage>
        <taxon>Bacteria</taxon>
        <taxon>Pseudomonadati</taxon>
        <taxon>Pseudomonadota</taxon>
        <taxon>Gammaproteobacteria</taxon>
        <taxon>Alteromonadales</taxon>
        <taxon>Psychromonadaceae</taxon>
        <taxon>Corallincola</taxon>
    </lineage>
</organism>
<dbReference type="RefSeq" id="WP_345340264.1">
    <property type="nucleotide sequence ID" value="NZ_BAABLI010000014.1"/>
</dbReference>
<keyword evidence="3 5" id="KW-0378">Hydrolase</keyword>
<keyword evidence="6" id="KW-0732">Signal</keyword>
<dbReference type="InterPro" id="IPR040573">
    <property type="entry name" value="TSP_N"/>
</dbReference>
<keyword evidence="2 5" id="KW-0645">Protease</keyword>
<dbReference type="Gene3D" id="2.30.42.10">
    <property type="match status" value="1"/>
</dbReference>
<dbReference type="SUPFAM" id="SSF50156">
    <property type="entry name" value="PDZ domain-like"/>
    <property type="match status" value="1"/>
</dbReference>
<dbReference type="SMART" id="SM00245">
    <property type="entry name" value="TSPc"/>
    <property type="match status" value="1"/>
</dbReference>
<evidence type="ECO:0000313" key="9">
    <source>
        <dbReference type="Proteomes" id="UP001597380"/>
    </source>
</evidence>
<gene>
    <name evidence="8" type="primary">prc</name>
    <name evidence="8" type="ORF">ACFSJ3_06665</name>
</gene>
<feature type="signal peptide" evidence="6">
    <location>
        <begin position="1"/>
        <end position="24"/>
    </location>
</feature>
<evidence type="ECO:0000256" key="5">
    <source>
        <dbReference type="RuleBase" id="RU004404"/>
    </source>
</evidence>
<feature type="chain" id="PRO_5045890603" evidence="6">
    <location>
        <begin position="25"/>
        <end position="686"/>
    </location>
</feature>
<comment type="caution">
    <text evidence="8">The sequence shown here is derived from an EMBL/GenBank/DDBJ whole genome shotgun (WGS) entry which is preliminary data.</text>
</comment>
<dbReference type="InterPro" id="IPR020992">
    <property type="entry name" value="Tail_Prtase_C"/>
</dbReference>
<accession>A0ABW4XMF0</accession>
<dbReference type="InterPro" id="IPR036034">
    <property type="entry name" value="PDZ_sf"/>
</dbReference>
<evidence type="ECO:0000313" key="8">
    <source>
        <dbReference type="EMBL" id="MFD2095666.1"/>
    </source>
</evidence>
<dbReference type="SUPFAM" id="SSF52096">
    <property type="entry name" value="ClpP/crotonase"/>
    <property type="match status" value="1"/>
</dbReference>
<dbReference type="Proteomes" id="UP001597380">
    <property type="component" value="Unassembled WGS sequence"/>
</dbReference>
<dbReference type="SMART" id="SM00228">
    <property type="entry name" value="PDZ"/>
    <property type="match status" value="1"/>
</dbReference>
<name>A0ABW4XMF0_9GAMM</name>
<dbReference type="EMBL" id="JBHUHT010000009">
    <property type="protein sequence ID" value="MFD2095666.1"/>
    <property type="molecule type" value="Genomic_DNA"/>
</dbReference>
<evidence type="ECO:0000256" key="3">
    <source>
        <dbReference type="ARBA" id="ARBA00022801"/>
    </source>
</evidence>
<evidence type="ECO:0000259" key="7">
    <source>
        <dbReference type="PROSITE" id="PS50106"/>
    </source>
</evidence>
<dbReference type="Pfam" id="PF11818">
    <property type="entry name" value="DUF3340"/>
    <property type="match status" value="1"/>
</dbReference>
<dbReference type="InterPro" id="IPR005151">
    <property type="entry name" value="Tail-specific_protease"/>
</dbReference>
<dbReference type="Gene3D" id="3.30.750.44">
    <property type="match status" value="1"/>
</dbReference>
<feature type="domain" description="PDZ" evidence="7">
    <location>
        <begin position="240"/>
        <end position="310"/>
    </location>
</feature>
<dbReference type="NCBIfam" id="NF008388">
    <property type="entry name" value="PRK11186.1"/>
    <property type="match status" value="1"/>
</dbReference>
<dbReference type="Gene3D" id="3.90.226.10">
    <property type="entry name" value="2-enoyl-CoA Hydratase, Chain A, domain 1"/>
    <property type="match status" value="1"/>
</dbReference>
<proteinExistence type="inferred from homology"/>
<dbReference type="InterPro" id="IPR029045">
    <property type="entry name" value="ClpP/crotonase-like_dom_sf"/>
</dbReference>